<dbReference type="Gene3D" id="3.30.559.10">
    <property type="entry name" value="Chloramphenicol acetyltransferase-like domain"/>
    <property type="match status" value="1"/>
</dbReference>
<dbReference type="OrthoDB" id="444127at2759"/>
<dbReference type="InterPro" id="IPR050898">
    <property type="entry name" value="Plant_acyltransferase"/>
</dbReference>
<dbReference type="GO" id="GO:0050734">
    <property type="term" value="F:hydroxycinnamoyltransferase activity"/>
    <property type="evidence" value="ECO:0007669"/>
    <property type="project" value="UniProtKB-ARBA"/>
</dbReference>
<dbReference type="Proteomes" id="UP000479710">
    <property type="component" value="Unassembled WGS sequence"/>
</dbReference>
<comment type="caution">
    <text evidence="2">The sequence shown here is derived from an EMBL/GenBank/DDBJ whole genome shotgun (WGS) entry which is preliminary data.</text>
</comment>
<evidence type="ECO:0000256" key="1">
    <source>
        <dbReference type="ARBA" id="ARBA00009861"/>
    </source>
</evidence>
<name>A0A6G1EVY6_9ORYZ</name>
<organism evidence="2 3">
    <name type="scientific">Oryza meyeriana var. granulata</name>
    <dbReference type="NCBI Taxonomy" id="110450"/>
    <lineage>
        <taxon>Eukaryota</taxon>
        <taxon>Viridiplantae</taxon>
        <taxon>Streptophyta</taxon>
        <taxon>Embryophyta</taxon>
        <taxon>Tracheophyta</taxon>
        <taxon>Spermatophyta</taxon>
        <taxon>Magnoliopsida</taxon>
        <taxon>Liliopsida</taxon>
        <taxon>Poales</taxon>
        <taxon>Poaceae</taxon>
        <taxon>BOP clade</taxon>
        <taxon>Oryzoideae</taxon>
        <taxon>Oryzeae</taxon>
        <taxon>Oryzinae</taxon>
        <taxon>Oryza</taxon>
        <taxon>Oryza meyeriana</taxon>
    </lineage>
</organism>
<gene>
    <name evidence="2" type="ORF">E2562_010629</name>
</gene>
<evidence type="ECO:0000313" key="3">
    <source>
        <dbReference type="Proteomes" id="UP000479710"/>
    </source>
</evidence>
<sequence length="125" mass="14165">MAVREIAHGWGSLAQAWECVPLPVWTELRLQYLAMDISTNYVDHFKSRFLEQTGHRCSAFEVLIAKAWQSRTRAARFALDSPVHMCFTMNAHPILSCAPRQVLRQLLLPNGPPTPTPFLAVTCRC</sequence>
<proteinExistence type="inferred from homology"/>
<protein>
    <submittedName>
        <fullName evidence="2">Uncharacterized protein</fullName>
    </submittedName>
</protein>
<dbReference type="PANTHER" id="PTHR31147">
    <property type="entry name" value="ACYL TRANSFERASE 4"/>
    <property type="match status" value="1"/>
</dbReference>
<evidence type="ECO:0000313" key="2">
    <source>
        <dbReference type="EMBL" id="KAF0928749.1"/>
    </source>
</evidence>
<accession>A0A6G1EVY6</accession>
<comment type="similarity">
    <text evidence="1">Belongs to the plant acyltransferase family.</text>
</comment>
<keyword evidence="3" id="KW-1185">Reference proteome</keyword>
<dbReference type="PANTHER" id="PTHR31147:SF12">
    <property type="entry name" value="ACYL TRANSFERASE 8"/>
    <property type="match status" value="1"/>
</dbReference>
<dbReference type="AlphaFoldDB" id="A0A6G1EVY6"/>
<reference evidence="2 3" key="1">
    <citation type="submission" date="2019-11" db="EMBL/GenBank/DDBJ databases">
        <title>Whole genome sequence of Oryza granulata.</title>
        <authorList>
            <person name="Li W."/>
        </authorList>
    </citation>
    <scope>NUCLEOTIDE SEQUENCE [LARGE SCALE GENOMIC DNA]</scope>
    <source>
        <strain evidence="3">cv. Menghai</strain>
        <tissue evidence="2">Leaf</tissue>
    </source>
</reference>
<dbReference type="EMBL" id="SPHZ02000002">
    <property type="protein sequence ID" value="KAF0928749.1"/>
    <property type="molecule type" value="Genomic_DNA"/>
</dbReference>
<dbReference type="InterPro" id="IPR023213">
    <property type="entry name" value="CAT-like_dom_sf"/>
</dbReference>